<accession>K0TD17</accession>
<protein>
    <submittedName>
        <fullName evidence="2">Uncharacterized protein</fullName>
    </submittedName>
</protein>
<dbReference type="Proteomes" id="UP000266841">
    <property type="component" value="Unassembled WGS sequence"/>
</dbReference>
<evidence type="ECO:0000313" key="3">
    <source>
        <dbReference type="Proteomes" id="UP000266841"/>
    </source>
</evidence>
<organism evidence="2 3">
    <name type="scientific">Thalassiosira oceanica</name>
    <name type="common">Marine diatom</name>
    <dbReference type="NCBI Taxonomy" id="159749"/>
    <lineage>
        <taxon>Eukaryota</taxon>
        <taxon>Sar</taxon>
        <taxon>Stramenopiles</taxon>
        <taxon>Ochrophyta</taxon>
        <taxon>Bacillariophyta</taxon>
        <taxon>Coscinodiscophyceae</taxon>
        <taxon>Thalassiosirophycidae</taxon>
        <taxon>Thalassiosirales</taxon>
        <taxon>Thalassiosiraceae</taxon>
        <taxon>Thalassiosira</taxon>
    </lineage>
</organism>
<feature type="region of interest" description="Disordered" evidence="1">
    <location>
        <begin position="1"/>
        <end position="135"/>
    </location>
</feature>
<sequence>MVLEPVFEGASSPVRSRNGPSLAFPPPSGPPRASRPGSSCVEVRPTGSHSGCRKADRGTTAAGEGRRKAVPDQGYGHAGRREAEPGWQDGPTGAHSGRRKADRGYMTNSDEAVRREAVPARDEDGGEGPAHRHQLTSSGLWTGRLDPVEAPHAATGIIRGFLPSRAWRGTCEVRGDGPNLWPLVLHGLGFKVAALRFRDKSFLEALRVAGFGGHTLPYGANWWRKGSACMGGSNKSVVAVFLDYKGVFTFASRGDPGQYWARWTVPHVFFAPVSWSTGPPRGWEARSLVMSHDELGGSTTASWSLVAWYPPGHDSPPPVQCPPQPHAPLSTRLGDGEWAAPCPPPLPPASYPRSVVHSEDGGAVLGCGLFPHDRLDQPVECACRFSPTGFGRRAVTPLEIAALWDVSILVTDKIAAMTTFRGLMSALGATPPAKFLQFGADRLITGGFRGGSSEVRGQGERGRRGAASRGPGGPVPLPDGDGPGTGPDVERPGRAEGGQLAGPDTPVGVLLRASVPGGVWRAACGLEAGPRRLQAFSTEVVETKEAGWDVSRVEARALPASEVETARHSIRGAVPGRRRSRLQVENELGLEAQPRSGTVYEALGAAERNAQVRDFSAHGGRRDRQGGGALPLPSPAVHRHVLDVARRVDSLLLEMAGEVPGGRPRRPTPLLVGGLRGLCKAAGGAQA</sequence>
<gene>
    <name evidence="2" type="ORF">THAOC_01634</name>
</gene>
<name>K0TD17_THAOC</name>
<dbReference type="EMBL" id="AGNL01001955">
    <property type="protein sequence ID" value="EJK76593.1"/>
    <property type="molecule type" value="Genomic_DNA"/>
</dbReference>
<feature type="region of interest" description="Disordered" evidence="1">
    <location>
        <begin position="449"/>
        <end position="506"/>
    </location>
</feature>
<reference evidence="2 3" key="1">
    <citation type="journal article" date="2012" name="Genome Biol.">
        <title>Genome and low-iron response of an oceanic diatom adapted to chronic iron limitation.</title>
        <authorList>
            <person name="Lommer M."/>
            <person name="Specht M."/>
            <person name="Roy A.S."/>
            <person name="Kraemer L."/>
            <person name="Andreson R."/>
            <person name="Gutowska M.A."/>
            <person name="Wolf J."/>
            <person name="Bergner S.V."/>
            <person name="Schilhabel M.B."/>
            <person name="Klostermeier U.C."/>
            <person name="Beiko R.G."/>
            <person name="Rosenstiel P."/>
            <person name="Hippler M."/>
            <person name="Laroche J."/>
        </authorList>
    </citation>
    <scope>NUCLEOTIDE SEQUENCE [LARGE SCALE GENOMIC DNA]</scope>
    <source>
        <strain evidence="2 3">CCMP1005</strain>
    </source>
</reference>
<keyword evidence="3" id="KW-1185">Reference proteome</keyword>
<feature type="region of interest" description="Disordered" evidence="1">
    <location>
        <begin position="616"/>
        <end position="635"/>
    </location>
</feature>
<dbReference type="AlphaFoldDB" id="K0TD17"/>
<feature type="compositionally biased region" description="Basic and acidic residues" evidence="1">
    <location>
        <begin position="111"/>
        <end position="123"/>
    </location>
</feature>
<evidence type="ECO:0000256" key="1">
    <source>
        <dbReference type="SAM" id="MobiDB-lite"/>
    </source>
</evidence>
<proteinExistence type="predicted"/>
<comment type="caution">
    <text evidence="2">The sequence shown here is derived from an EMBL/GenBank/DDBJ whole genome shotgun (WGS) entry which is preliminary data.</text>
</comment>
<evidence type="ECO:0000313" key="2">
    <source>
        <dbReference type="EMBL" id="EJK76593.1"/>
    </source>
</evidence>